<dbReference type="PROSITE" id="PS50835">
    <property type="entry name" value="IG_LIKE"/>
    <property type="match status" value="2"/>
</dbReference>
<comment type="similarity">
    <text evidence="2">Belongs to the FAM187 family.</text>
</comment>
<dbReference type="InterPro" id="IPR036179">
    <property type="entry name" value="Ig-like_dom_sf"/>
</dbReference>
<reference evidence="9" key="1">
    <citation type="submission" date="2023-07" db="EMBL/GenBank/DDBJ databases">
        <title>Chromosome-level Genome Assembly of Striped Snakehead (Channa striata).</title>
        <authorList>
            <person name="Liu H."/>
        </authorList>
    </citation>
    <scope>NUCLEOTIDE SEQUENCE</scope>
    <source>
        <strain evidence="9">Gz</strain>
        <tissue evidence="9">Muscle</tissue>
    </source>
</reference>
<gene>
    <name evidence="9" type="ORF">Q5P01_008261</name>
</gene>
<keyword evidence="6" id="KW-0472">Membrane</keyword>
<name>A0AA88N536_CHASR</name>
<accession>A0AA88N536</accession>
<dbReference type="Proteomes" id="UP001187415">
    <property type="component" value="Unassembled WGS sequence"/>
</dbReference>
<evidence type="ECO:0000256" key="2">
    <source>
        <dbReference type="ARBA" id="ARBA00008727"/>
    </source>
</evidence>
<organism evidence="9 10">
    <name type="scientific">Channa striata</name>
    <name type="common">Snakehead murrel</name>
    <name type="synonym">Ophicephalus striatus</name>
    <dbReference type="NCBI Taxonomy" id="64152"/>
    <lineage>
        <taxon>Eukaryota</taxon>
        <taxon>Metazoa</taxon>
        <taxon>Chordata</taxon>
        <taxon>Craniata</taxon>
        <taxon>Vertebrata</taxon>
        <taxon>Euteleostomi</taxon>
        <taxon>Actinopterygii</taxon>
        <taxon>Neopterygii</taxon>
        <taxon>Teleostei</taxon>
        <taxon>Neoteleostei</taxon>
        <taxon>Acanthomorphata</taxon>
        <taxon>Anabantaria</taxon>
        <taxon>Anabantiformes</taxon>
        <taxon>Channoidei</taxon>
        <taxon>Channidae</taxon>
        <taxon>Channa</taxon>
    </lineage>
</organism>
<dbReference type="AlphaFoldDB" id="A0AA88N536"/>
<evidence type="ECO:0000256" key="7">
    <source>
        <dbReference type="ARBA" id="ARBA00023180"/>
    </source>
</evidence>
<feature type="domain" description="Ig-like" evidence="8">
    <location>
        <begin position="17"/>
        <end position="132"/>
    </location>
</feature>
<evidence type="ECO:0000256" key="1">
    <source>
        <dbReference type="ARBA" id="ARBA00004479"/>
    </source>
</evidence>
<comment type="subcellular location">
    <subcellularLocation>
        <location evidence="1">Membrane</location>
        <topology evidence="1">Single-pass type I membrane protein</topology>
    </subcellularLocation>
</comment>
<dbReference type="PANTHER" id="PTHR32178:SF7">
    <property type="entry name" value="IG-LIKE V-TYPE DOMAIN-CONTAINING PROTEIN FAM187A"/>
    <property type="match status" value="1"/>
</dbReference>
<evidence type="ECO:0000256" key="3">
    <source>
        <dbReference type="ARBA" id="ARBA00022692"/>
    </source>
</evidence>
<dbReference type="InterPro" id="IPR013783">
    <property type="entry name" value="Ig-like_fold"/>
</dbReference>
<evidence type="ECO:0000313" key="9">
    <source>
        <dbReference type="EMBL" id="KAK2851985.1"/>
    </source>
</evidence>
<keyword evidence="3" id="KW-0812">Transmembrane</keyword>
<evidence type="ECO:0000313" key="10">
    <source>
        <dbReference type="Proteomes" id="UP001187415"/>
    </source>
</evidence>
<evidence type="ECO:0000256" key="4">
    <source>
        <dbReference type="ARBA" id="ARBA00022729"/>
    </source>
</evidence>
<proteinExistence type="inferred from homology"/>
<dbReference type="Gene3D" id="2.60.40.10">
    <property type="entry name" value="Immunoglobulins"/>
    <property type="match status" value="1"/>
</dbReference>
<dbReference type="EMBL" id="JAUPFM010000005">
    <property type="protein sequence ID" value="KAK2851985.1"/>
    <property type="molecule type" value="Genomic_DNA"/>
</dbReference>
<evidence type="ECO:0000256" key="6">
    <source>
        <dbReference type="ARBA" id="ARBA00023136"/>
    </source>
</evidence>
<keyword evidence="10" id="KW-1185">Reference proteome</keyword>
<dbReference type="PANTHER" id="PTHR32178">
    <property type="entry name" value="FAM187"/>
    <property type="match status" value="1"/>
</dbReference>
<comment type="caution">
    <text evidence="9">The sequence shown here is derived from an EMBL/GenBank/DDBJ whole genome shotgun (WGS) entry which is preliminary data.</text>
</comment>
<dbReference type="InterPro" id="IPR007110">
    <property type="entry name" value="Ig-like_dom"/>
</dbReference>
<evidence type="ECO:0000256" key="5">
    <source>
        <dbReference type="ARBA" id="ARBA00022989"/>
    </source>
</evidence>
<feature type="domain" description="Ig-like" evidence="8">
    <location>
        <begin position="256"/>
        <end position="330"/>
    </location>
</feature>
<keyword evidence="7" id="KW-0325">Glycoprotein</keyword>
<dbReference type="GO" id="GO:0016020">
    <property type="term" value="C:membrane"/>
    <property type="evidence" value="ECO:0007669"/>
    <property type="project" value="UniProtKB-SubCell"/>
</dbReference>
<keyword evidence="5" id="KW-1133">Transmembrane helix</keyword>
<dbReference type="SMART" id="SM00409">
    <property type="entry name" value="IG"/>
    <property type="match status" value="2"/>
</dbReference>
<dbReference type="InterPro" id="IPR039311">
    <property type="entry name" value="FAM187A/B"/>
</dbReference>
<keyword evidence="4" id="KW-0732">Signal</keyword>
<dbReference type="SUPFAM" id="SSF48726">
    <property type="entry name" value="Immunoglobulin"/>
    <property type="match status" value="1"/>
</dbReference>
<sequence length="400" mass="44314">MWINTRNDEKTFMKACPAFLTFTNVAYLAGVTVELPCLCKPQQVQSVVWFFKKHSDRLNQTKALTDHHGNTLLDMGEVPNSGDLQNRFSIRLFGLLIFRSGPDDSGIYICGSAHKDYFYGYDLDIQEPTRLSLAPRLTSKNQSETLQVGKGLYQVFTHFQPWSVCDRCGVQGEQIRVGLCYIHSQYLHVRYRRANQTSASCGSGAVPHAFGHLKQSGLGAKLEVRSCRIACPVEAPPSSKLPALMKFLGHSSASLPMAVPELYLNHPADQILALGCPGAEPNMAVAWDQGSEPVYRFGNLGTPPPGLQVDTENHLVFNPARTQDSGVYHCWLQGRRAAKIHLLVYARFGQGQSVTSDPEFQTAVKAVLKSYTAMMAVFCLLLFGRAGVRRFREMSGAHVD</sequence>
<dbReference type="InterPro" id="IPR003599">
    <property type="entry name" value="Ig_sub"/>
</dbReference>
<protein>
    <recommendedName>
        <fullName evidence="8">Ig-like domain-containing protein</fullName>
    </recommendedName>
</protein>
<evidence type="ECO:0000259" key="8">
    <source>
        <dbReference type="PROSITE" id="PS50835"/>
    </source>
</evidence>